<dbReference type="GO" id="GO:0005524">
    <property type="term" value="F:ATP binding"/>
    <property type="evidence" value="ECO:0007669"/>
    <property type="project" value="UniProtKB-KW"/>
</dbReference>
<dbReference type="PROSITE" id="PS00108">
    <property type="entry name" value="PROTEIN_KINASE_ST"/>
    <property type="match status" value="1"/>
</dbReference>
<name>A0A3E2GVS9_SCYLI</name>
<feature type="domain" description="AGC-kinase C-terminal" evidence="9">
    <location>
        <begin position="449"/>
        <end position="526"/>
    </location>
</feature>
<dbReference type="Proteomes" id="UP000258309">
    <property type="component" value="Unassembled WGS sequence"/>
</dbReference>
<sequence length="538" mass="59447">MPTSTITTISAAAATTSMTTVVRGFHTPVVSGDEDSDYGPKSGVHTPLDPGSHRKTMKTKHINDVVSANSSPMLRSTSSQGLGGISLLKMKLDPLSLDTTSNTNSRSSSIPRRSRSQLRNQPGGSAATSVDGFSDDESSVTTSYEVPLEHDFVSEECPEGMGNVAVDGESSDQGSDPVPKKMTAQDFEPLRCLGKGTFGTVILVKQHSTGKLYAQKQFRKASITVHKRLVEQTKTERTILESVNRHPFVVKLFYAFQDQEKLYLILEYAQGGELFTHLAQERMFTEEVASFYMAEMVLALEHLHTNLGVVYRDLKPENCLLDAEGHLLLTDFGLSKVAVDENDKCNSLLGTVEYMAPEVILGQKYGMAVDWWSLGALGFDLLTGSPPFQGQNHAKIQERIVKQKLVMPYFLGPDAKDLLTRLLRKEPNKRLGSNMPKDMQTMRKHRFFRRIDWKKLVKRELEPPIQPLITDPELAENFSCEFTELSLSPVVTTKESPWSTAGAGSAIDNPFGGFSYVASSSLLESNGFWGMDKSEFAV</sequence>
<keyword evidence="11" id="KW-1185">Reference proteome</keyword>
<evidence type="ECO:0000256" key="5">
    <source>
        <dbReference type="ARBA" id="ARBA00022777"/>
    </source>
</evidence>
<evidence type="ECO:0000256" key="4">
    <source>
        <dbReference type="ARBA" id="ARBA00022741"/>
    </source>
</evidence>
<dbReference type="CDD" id="cd05123">
    <property type="entry name" value="STKc_AGC"/>
    <property type="match status" value="1"/>
</dbReference>
<evidence type="ECO:0000313" key="11">
    <source>
        <dbReference type="Proteomes" id="UP000258309"/>
    </source>
</evidence>
<dbReference type="Pfam" id="PF00069">
    <property type="entry name" value="Pkinase"/>
    <property type="match status" value="1"/>
</dbReference>
<evidence type="ECO:0000256" key="2">
    <source>
        <dbReference type="ARBA" id="ARBA00022553"/>
    </source>
</evidence>
<dbReference type="SUPFAM" id="SSF56112">
    <property type="entry name" value="Protein kinase-like (PK-like)"/>
    <property type="match status" value="1"/>
</dbReference>
<feature type="non-terminal residue" evidence="10">
    <location>
        <position position="1"/>
    </location>
</feature>
<keyword evidence="6" id="KW-0067">ATP-binding</keyword>
<dbReference type="GO" id="GO:0004674">
    <property type="term" value="F:protein serine/threonine kinase activity"/>
    <property type="evidence" value="ECO:0007669"/>
    <property type="project" value="UniProtKB-KW"/>
</dbReference>
<dbReference type="EMBL" id="NCSJ02000363">
    <property type="protein sequence ID" value="RFU25112.1"/>
    <property type="molecule type" value="Genomic_DNA"/>
</dbReference>
<evidence type="ECO:0008006" key="12">
    <source>
        <dbReference type="Google" id="ProtNLM"/>
    </source>
</evidence>
<dbReference type="InterPro" id="IPR008271">
    <property type="entry name" value="Ser/Thr_kinase_AS"/>
</dbReference>
<dbReference type="OrthoDB" id="63267at2759"/>
<proteinExistence type="predicted"/>
<evidence type="ECO:0000256" key="6">
    <source>
        <dbReference type="ARBA" id="ARBA00022840"/>
    </source>
</evidence>
<protein>
    <recommendedName>
        <fullName evidence="12">Protein kinase domain-containing protein</fullName>
    </recommendedName>
</protein>
<comment type="caution">
    <text evidence="10">The sequence shown here is derived from an EMBL/GenBank/DDBJ whole genome shotgun (WGS) entry which is preliminary data.</text>
</comment>
<dbReference type="PROSITE" id="PS50011">
    <property type="entry name" value="PROTEIN_KINASE_DOM"/>
    <property type="match status" value="1"/>
</dbReference>
<feature type="domain" description="Protein kinase" evidence="8">
    <location>
        <begin position="187"/>
        <end position="448"/>
    </location>
</feature>
<feature type="region of interest" description="Disordered" evidence="7">
    <location>
        <begin position="97"/>
        <end position="141"/>
    </location>
</feature>
<dbReference type="Gene3D" id="3.30.200.20">
    <property type="entry name" value="Phosphorylase Kinase, domain 1"/>
    <property type="match status" value="1"/>
</dbReference>
<dbReference type="SMART" id="SM00133">
    <property type="entry name" value="S_TK_X"/>
    <property type="match status" value="1"/>
</dbReference>
<evidence type="ECO:0000313" key="10">
    <source>
        <dbReference type="EMBL" id="RFU25112.1"/>
    </source>
</evidence>
<keyword evidence="4" id="KW-0547">Nucleotide-binding</keyword>
<dbReference type="InterPro" id="IPR045270">
    <property type="entry name" value="STKc_AGC"/>
</dbReference>
<evidence type="ECO:0000256" key="3">
    <source>
        <dbReference type="ARBA" id="ARBA00022679"/>
    </source>
</evidence>
<evidence type="ECO:0000259" key="9">
    <source>
        <dbReference type="PROSITE" id="PS51285"/>
    </source>
</evidence>
<dbReference type="OMA" id="DEDNPCR"/>
<dbReference type="SMART" id="SM00220">
    <property type="entry name" value="S_TKc"/>
    <property type="match status" value="1"/>
</dbReference>
<feature type="region of interest" description="Disordered" evidence="7">
    <location>
        <begin position="31"/>
        <end position="55"/>
    </location>
</feature>
<dbReference type="FunFam" id="1.10.510.10:FF:000048">
    <property type="entry name" value="Protein kinase C"/>
    <property type="match status" value="1"/>
</dbReference>
<dbReference type="FunFam" id="3.30.200.20:FF:000222">
    <property type="entry name" value="Serine/threonine-protein kinase psk1"/>
    <property type="match status" value="1"/>
</dbReference>
<keyword evidence="5" id="KW-0418">Kinase</keyword>
<dbReference type="Gene3D" id="1.10.510.10">
    <property type="entry name" value="Transferase(Phosphotransferase) domain 1"/>
    <property type="match status" value="1"/>
</dbReference>
<evidence type="ECO:0000256" key="7">
    <source>
        <dbReference type="SAM" id="MobiDB-lite"/>
    </source>
</evidence>
<feature type="non-terminal residue" evidence="10">
    <location>
        <position position="538"/>
    </location>
</feature>
<organism evidence="10 11">
    <name type="scientific">Scytalidium lignicola</name>
    <name type="common">Hyphomycete</name>
    <dbReference type="NCBI Taxonomy" id="5539"/>
    <lineage>
        <taxon>Eukaryota</taxon>
        <taxon>Fungi</taxon>
        <taxon>Dikarya</taxon>
        <taxon>Ascomycota</taxon>
        <taxon>Pezizomycotina</taxon>
        <taxon>Leotiomycetes</taxon>
        <taxon>Leotiomycetes incertae sedis</taxon>
        <taxon>Scytalidium</taxon>
    </lineage>
</organism>
<dbReference type="PANTHER" id="PTHR24351">
    <property type="entry name" value="RIBOSOMAL PROTEIN S6 KINASE"/>
    <property type="match status" value="1"/>
</dbReference>
<accession>A0A3E2GVS9</accession>
<feature type="compositionally biased region" description="Low complexity" evidence="7">
    <location>
        <begin position="97"/>
        <end position="111"/>
    </location>
</feature>
<dbReference type="AlphaFoldDB" id="A0A3E2GVS9"/>
<dbReference type="InterPro" id="IPR000719">
    <property type="entry name" value="Prot_kinase_dom"/>
</dbReference>
<dbReference type="PROSITE" id="PS51285">
    <property type="entry name" value="AGC_KINASE_CTER"/>
    <property type="match status" value="1"/>
</dbReference>
<keyword evidence="2" id="KW-0597">Phosphoprotein</keyword>
<dbReference type="STRING" id="5539.A0A3E2GVS9"/>
<evidence type="ECO:0000259" key="8">
    <source>
        <dbReference type="PROSITE" id="PS50011"/>
    </source>
</evidence>
<gene>
    <name evidence="10" type="ORF">B7463_g11224</name>
</gene>
<keyword evidence="1" id="KW-0723">Serine/threonine-protein kinase</keyword>
<evidence type="ECO:0000256" key="1">
    <source>
        <dbReference type="ARBA" id="ARBA00022527"/>
    </source>
</evidence>
<keyword evidence="3" id="KW-0808">Transferase</keyword>
<reference evidence="10 11" key="1">
    <citation type="submission" date="2018-05" db="EMBL/GenBank/DDBJ databases">
        <title>Draft genome sequence of Scytalidium lignicola DSM 105466, a ubiquitous saprotrophic fungus.</title>
        <authorList>
            <person name="Buettner E."/>
            <person name="Gebauer A.M."/>
            <person name="Hofrichter M."/>
            <person name="Liers C."/>
            <person name="Kellner H."/>
        </authorList>
    </citation>
    <scope>NUCLEOTIDE SEQUENCE [LARGE SCALE GENOMIC DNA]</scope>
    <source>
        <strain evidence="10 11">DSM 105466</strain>
    </source>
</reference>
<dbReference type="InterPro" id="IPR011009">
    <property type="entry name" value="Kinase-like_dom_sf"/>
</dbReference>
<dbReference type="InterPro" id="IPR000961">
    <property type="entry name" value="AGC-kinase_C"/>
</dbReference>